<evidence type="ECO:0000256" key="6">
    <source>
        <dbReference type="ARBA" id="ARBA00023163"/>
    </source>
</evidence>
<dbReference type="PANTHER" id="PTHR33202">
    <property type="entry name" value="ZINC UPTAKE REGULATION PROTEIN"/>
    <property type="match status" value="1"/>
</dbReference>
<comment type="cofactor">
    <cofactor evidence="7">
        <name>Zn(2+)</name>
        <dbReference type="ChEBI" id="CHEBI:29105"/>
    </cofactor>
    <text evidence="7">Binds 1 zinc ion per subunit.</text>
</comment>
<dbReference type="Pfam" id="PF01475">
    <property type="entry name" value="FUR"/>
    <property type="match status" value="1"/>
</dbReference>
<feature type="binding site" evidence="8">
    <location>
        <position position="130"/>
    </location>
    <ligand>
        <name>Fe cation</name>
        <dbReference type="ChEBI" id="CHEBI:24875"/>
    </ligand>
</feature>
<feature type="binding site" evidence="7">
    <location>
        <position position="98"/>
    </location>
    <ligand>
        <name>Zn(2+)</name>
        <dbReference type="ChEBI" id="CHEBI:29105"/>
    </ligand>
</feature>
<evidence type="ECO:0000313" key="10">
    <source>
        <dbReference type="Proteomes" id="UP000621436"/>
    </source>
</evidence>
<evidence type="ECO:0000313" key="9">
    <source>
        <dbReference type="EMBL" id="MBF8437589.1"/>
    </source>
</evidence>
<comment type="cofactor">
    <cofactor evidence="8">
        <name>Mn(2+)</name>
        <dbReference type="ChEBI" id="CHEBI:29035"/>
    </cofactor>
    <cofactor evidence="8">
        <name>Fe(2+)</name>
        <dbReference type="ChEBI" id="CHEBI:29033"/>
    </cofactor>
    <text evidence="8">Binds 1 Mn(2+) or Fe(2+) ion per subunit.</text>
</comment>
<reference evidence="9" key="1">
    <citation type="submission" date="2020-11" db="EMBL/GenBank/DDBJ databases">
        <title>Halonatronomonas betainensis gen. nov., sp. nov. a novel haloalkaliphilic representative of the family Halanaerobiacae capable of betaine degradation.</title>
        <authorList>
            <person name="Boltyanskaya Y."/>
            <person name="Kevbrin V."/>
            <person name="Detkova E."/>
            <person name="Grouzdev D.S."/>
            <person name="Koziaeva V."/>
            <person name="Zhilina T."/>
        </authorList>
    </citation>
    <scope>NUCLEOTIDE SEQUENCE</scope>
    <source>
        <strain evidence="9">Z-7014</strain>
    </source>
</reference>
<comment type="caution">
    <text evidence="9">The sequence shown here is derived from an EMBL/GenBank/DDBJ whole genome shotgun (WGS) entry which is preliminary data.</text>
</comment>
<keyword evidence="2" id="KW-0678">Repressor</keyword>
<evidence type="ECO:0000256" key="4">
    <source>
        <dbReference type="ARBA" id="ARBA00023015"/>
    </source>
</evidence>
<feature type="binding site" evidence="7">
    <location>
        <position position="138"/>
    </location>
    <ligand>
        <name>Zn(2+)</name>
        <dbReference type="ChEBI" id="CHEBI:29105"/>
    </ligand>
</feature>
<dbReference type="InterPro" id="IPR036390">
    <property type="entry name" value="WH_DNA-bd_sf"/>
</dbReference>
<dbReference type="EMBL" id="JADPIE010000006">
    <property type="protein sequence ID" value="MBF8437589.1"/>
    <property type="molecule type" value="Genomic_DNA"/>
</dbReference>
<sequence>MQNLLAEYHDKLSSNNYKLTSQRKDILTVLINNKDRHFSVEDLYNEVKKVNPDVGLATIYRNLELFCSLNITHMLEFESDYKHYELVSEDDHHHHLICMNCDKIIEFNDEDLVKFEERLAEEYDFDMVKHYIKFYGYCNSCQNSNEGEME</sequence>
<keyword evidence="7" id="KW-0479">Metal-binding</keyword>
<evidence type="ECO:0000256" key="1">
    <source>
        <dbReference type="ARBA" id="ARBA00007957"/>
    </source>
</evidence>
<accession>A0A931AVS4</accession>
<dbReference type="PANTHER" id="PTHR33202:SF7">
    <property type="entry name" value="FERRIC UPTAKE REGULATION PROTEIN"/>
    <property type="match status" value="1"/>
</dbReference>
<keyword evidence="4" id="KW-0805">Transcription regulation</keyword>
<evidence type="ECO:0000256" key="8">
    <source>
        <dbReference type="PIRSR" id="PIRSR602481-2"/>
    </source>
</evidence>
<gene>
    <name evidence="9" type="ORF">I0Q91_10880</name>
</gene>
<dbReference type="GO" id="GO:1900376">
    <property type="term" value="P:regulation of secondary metabolite biosynthetic process"/>
    <property type="evidence" value="ECO:0007669"/>
    <property type="project" value="TreeGrafter"/>
</dbReference>
<dbReference type="AlphaFoldDB" id="A0A931AVS4"/>
<evidence type="ECO:0000256" key="5">
    <source>
        <dbReference type="ARBA" id="ARBA00023125"/>
    </source>
</evidence>
<evidence type="ECO:0000256" key="3">
    <source>
        <dbReference type="ARBA" id="ARBA00022833"/>
    </source>
</evidence>
<evidence type="ECO:0000256" key="7">
    <source>
        <dbReference type="PIRSR" id="PIRSR602481-1"/>
    </source>
</evidence>
<keyword evidence="6" id="KW-0804">Transcription</keyword>
<name>A0A931AVS4_9FIRM</name>
<dbReference type="Gene3D" id="1.10.10.10">
    <property type="entry name" value="Winged helix-like DNA-binding domain superfamily/Winged helix DNA-binding domain"/>
    <property type="match status" value="1"/>
</dbReference>
<dbReference type="GO" id="GO:0008270">
    <property type="term" value="F:zinc ion binding"/>
    <property type="evidence" value="ECO:0007669"/>
    <property type="project" value="TreeGrafter"/>
</dbReference>
<dbReference type="GO" id="GO:0000976">
    <property type="term" value="F:transcription cis-regulatory region binding"/>
    <property type="evidence" value="ECO:0007669"/>
    <property type="project" value="TreeGrafter"/>
</dbReference>
<dbReference type="InterPro" id="IPR036388">
    <property type="entry name" value="WH-like_DNA-bd_sf"/>
</dbReference>
<dbReference type="GO" id="GO:0003700">
    <property type="term" value="F:DNA-binding transcription factor activity"/>
    <property type="evidence" value="ECO:0007669"/>
    <property type="project" value="InterPro"/>
</dbReference>
<keyword evidence="10" id="KW-1185">Reference proteome</keyword>
<dbReference type="CDD" id="cd07153">
    <property type="entry name" value="Fur_like"/>
    <property type="match status" value="1"/>
</dbReference>
<proteinExistence type="inferred from homology"/>
<keyword evidence="5" id="KW-0238">DNA-binding</keyword>
<dbReference type="Gene3D" id="3.30.1490.190">
    <property type="match status" value="1"/>
</dbReference>
<feature type="binding site" evidence="7">
    <location>
        <position position="101"/>
    </location>
    <ligand>
        <name>Zn(2+)</name>
        <dbReference type="ChEBI" id="CHEBI:29105"/>
    </ligand>
</feature>
<dbReference type="InterPro" id="IPR002481">
    <property type="entry name" value="FUR"/>
</dbReference>
<protein>
    <submittedName>
        <fullName evidence="9">Transcriptional repressor</fullName>
    </submittedName>
</protein>
<evidence type="ECO:0000256" key="2">
    <source>
        <dbReference type="ARBA" id="ARBA00022491"/>
    </source>
</evidence>
<feature type="binding site" evidence="7">
    <location>
        <position position="141"/>
    </location>
    <ligand>
        <name>Zn(2+)</name>
        <dbReference type="ChEBI" id="CHEBI:29105"/>
    </ligand>
</feature>
<dbReference type="RefSeq" id="WP_270454583.1">
    <property type="nucleotide sequence ID" value="NZ_JADPIE010000006.1"/>
</dbReference>
<dbReference type="Proteomes" id="UP000621436">
    <property type="component" value="Unassembled WGS sequence"/>
</dbReference>
<feature type="binding site" evidence="8">
    <location>
        <position position="92"/>
    </location>
    <ligand>
        <name>Fe cation</name>
        <dbReference type="ChEBI" id="CHEBI:24875"/>
    </ligand>
</feature>
<keyword evidence="8" id="KW-0408">Iron</keyword>
<dbReference type="InterPro" id="IPR043135">
    <property type="entry name" value="Fur_C"/>
</dbReference>
<keyword evidence="3 7" id="KW-0862">Zinc</keyword>
<organism evidence="9 10">
    <name type="scientific">Halonatronomonas betaini</name>
    <dbReference type="NCBI Taxonomy" id="2778430"/>
    <lineage>
        <taxon>Bacteria</taxon>
        <taxon>Bacillati</taxon>
        <taxon>Bacillota</taxon>
        <taxon>Clostridia</taxon>
        <taxon>Halanaerobiales</taxon>
        <taxon>Halarsenatibacteraceae</taxon>
        <taxon>Halonatronomonas</taxon>
    </lineage>
</organism>
<comment type="similarity">
    <text evidence="1">Belongs to the Fur family.</text>
</comment>
<dbReference type="GO" id="GO:0045892">
    <property type="term" value="P:negative regulation of DNA-templated transcription"/>
    <property type="evidence" value="ECO:0007669"/>
    <property type="project" value="TreeGrafter"/>
</dbReference>
<dbReference type="SUPFAM" id="SSF46785">
    <property type="entry name" value="Winged helix' DNA-binding domain"/>
    <property type="match status" value="1"/>
</dbReference>